<dbReference type="Proteomes" id="UP001465976">
    <property type="component" value="Unassembled WGS sequence"/>
</dbReference>
<sequence length="162" mass="17319">MTFVADSGNALAASMAAVKSHNTTTDSGVSGIIPPSGFPKLTRFHRYYEPKINILLTTASCCIGAAPGSSSRETFLNYFFGAGVEERKSLGGGELSMGMPFSGAFEMKSLAKAVDAPPTSTFLPTPPTSTRTDFETTLIRSLVSSSFSLYAKRSKILFRRLL</sequence>
<comment type="caution">
    <text evidence="1">The sequence shown here is derived from an EMBL/GenBank/DDBJ whole genome shotgun (WGS) entry which is preliminary data.</text>
</comment>
<accession>A0ABR3F8N8</accession>
<gene>
    <name evidence="1" type="ORF">V5O48_010376</name>
</gene>
<name>A0ABR3F8N8_9AGAR</name>
<evidence type="ECO:0000313" key="2">
    <source>
        <dbReference type="Proteomes" id="UP001465976"/>
    </source>
</evidence>
<organism evidence="1 2">
    <name type="scientific">Marasmius crinis-equi</name>
    <dbReference type="NCBI Taxonomy" id="585013"/>
    <lineage>
        <taxon>Eukaryota</taxon>
        <taxon>Fungi</taxon>
        <taxon>Dikarya</taxon>
        <taxon>Basidiomycota</taxon>
        <taxon>Agaricomycotina</taxon>
        <taxon>Agaricomycetes</taxon>
        <taxon>Agaricomycetidae</taxon>
        <taxon>Agaricales</taxon>
        <taxon>Marasmiineae</taxon>
        <taxon>Marasmiaceae</taxon>
        <taxon>Marasmius</taxon>
    </lineage>
</organism>
<evidence type="ECO:0000313" key="1">
    <source>
        <dbReference type="EMBL" id="KAL0571582.1"/>
    </source>
</evidence>
<dbReference type="EMBL" id="JBAHYK010000745">
    <property type="protein sequence ID" value="KAL0571582.1"/>
    <property type="molecule type" value="Genomic_DNA"/>
</dbReference>
<protein>
    <submittedName>
        <fullName evidence="1">Uncharacterized protein</fullName>
    </submittedName>
</protein>
<reference evidence="1 2" key="1">
    <citation type="submission" date="2024-02" db="EMBL/GenBank/DDBJ databases">
        <title>A draft genome for the cacao thread blight pathogen Marasmius crinis-equi.</title>
        <authorList>
            <person name="Cohen S.P."/>
            <person name="Baruah I.K."/>
            <person name="Amoako-Attah I."/>
            <person name="Bukari Y."/>
            <person name="Meinhardt L.W."/>
            <person name="Bailey B.A."/>
        </authorList>
    </citation>
    <scope>NUCLEOTIDE SEQUENCE [LARGE SCALE GENOMIC DNA]</scope>
    <source>
        <strain evidence="1 2">GH-76</strain>
    </source>
</reference>
<keyword evidence="2" id="KW-1185">Reference proteome</keyword>
<proteinExistence type="predicted"/>